<organism evidence="3 4">
    <name type="scientific">Dentiscutata erythropus</name>
    <dbReference type="NCBI Taxonomy" id="1348616"/>
    <lineage>
        <taxon>Eukaryota</taxon>
        <taxon>Fungi</taxon>
        <taxon>Fungi incertae sedis</taxon>
        <taxon>Mucoromycota</taxon>
        <taxon>Glomeromycotina</taxon>
        <taxon>Glomeromycetes</taxon>
        <taxon>Diversisporales</taxon>
        <taxon>Gigasporaceae</taxon>
        <taxon>Dentiscutata</taxon>
    </lineage>
</organism>
<evidence type="ECO:0000313" key="4">
    <source>
        <dbReference type="Proteomes" id="UP000789405"/>
    </source>
</evidence>
<name>A0A9N9P454_9GLOM</name>
<comment type="caution">
    <text evidence="3">The sequence shown here is derived from an EMBL/GenBank/DDBJ whole genome shotgun (WGS) entry which is preliminary data.</text>
</comment>
<feature type="domain" description="DUF6826" evidence="2">
    <location>
        <begin position="195"/>
        <end position="286"/>
    </location>
</feature>
<gene>
    <name evidence="3" type="ORF">DERYTH_LOCUS19873</name>
</gene>
<protein>
    <submittedName>
        <fullName evidence="3">12968_t:CDS:1</fullName>
    </submittedName>
</protein>
<reference evidence="3" key="1">
    <citation type="submission" date="2021-06" db="EMBL/GenBank/DDBJ databases">
        <authorList>
            <person name="Kallberg Y."/>
            <person name="Tangrot J."/>
            <person name="Rosling A."/>
        </authorList>
    </citation>
    <scope>NUCLEOTIDE SEQUENCE</scope>
    <source>
        <strain evidence="3">MA453B</strain>
    </source>
</reference>
<dbReference type="Proteomes" id="UP000789405">
    <property type="component" value="Unassembled WGS sequence"/>
</dbReference>
<dbReference type="Pfam" id="PF20713">
    <property type="entry name" value="DUF6826"/>
    <property type="match status" value="1"/>
</dbReference>
<dbReference type="OrthoDB" id="2413667at2759"/>
<keyword evidence="1" id="KW-0175">Coiled coil</keyword>
<evidence type="ECO:0000256" key="1">
    <source>
        <dbReference type="SAM" id="Coils"/>
    </source>
</evidence>
<dbReference type="InterPro" id="IPR049229">
    <property type="entry name" value="DUF6826"/>
</dbReference>
<accession>A0A9N9P454</accession>
<sequence>MSVATLTRASNEINDKESVICKLENKKLSKTLSSKADDFNAIKQEDDEKKDIKVEKVIKKEEDKKKVIKIEDLKTTNDIDTSKLTKQELLKLIKKLEQQNLEYEKQFCQQEEKIKNLQKEIKEIKEKNKEYSLMKSHINNLNSELAGMEKTERQYKLIEDVKWSYFHNWFSYAPLTSLTSISSNIKSSPTSSQNEDAHQKHFINQFNLIYSSLVKPKKAKYSTHNTCCLPYLDGYKPDVSVTELDSKPTSSNVIIVGELKRDKLAKMHYEQVFNYGIRVLNNQKSRKTVFAFLTNHQQIVFFKIQRKGSKFSCEHTLVYNFNYENIGWRMLMTLVQKDKTELGCISVC</sequence>
<dbReference type="EMBL" id="CAJVPY010022505">
    <property type="protein sequence ID" value="CAG8783029.1"/>
    <property type="molecule type" value="Genomic_DNA"/>
</dbReference>
<proteinExistence type="predicted"/>
<evidence type="ECO:0000313" key="3">
    <source>
        <dbReference type="EMBL" id="CAG8783029.1"/>
    </source>
</evidence>
<keyword evidence="4" id="KW-1185">Reference proteome</keyword>
<dbReference type="AlphaFoldDB" id="A0A9N9P454"/>
<evidence type="ECO:0000259" key="2">
    <source>
        <dbReference type="Pfam" id="PF20713"/>
    </source>
</evidence>
<feature type="coiled-coil region" evidence="1">
    <location>
        <begin position="79"/>
        <end position="144"/>
    </location>
</feature>